<comment type="caution">
    <text evidence="9">The sequence shown here is derived from an EMBL/GenBank/DDBJ whole genome shotgun (WGS) entry which is preliminary data.</text>
</comment>
<dbReference type="GeneID" id="81351505"/>
<dbReference type="EMBL" id="JAPQKI010000001">
    <property type="protein sequence ID" value="KAJ5111977.1"/>
    <property type="molecule type" value="Genomic_DNA"/>
</dbReference>
<evidence type="ECO:0000313" key="9">
    <source>
        <dbReference type="EMBL" id="KAJ5111977.1"/>
    </source>
</evidence>
<evidence type="ECO:0000256" key="6">
    <source>
        <dbReference type="ARBA" id="ARBA00023049"/>
    </source>
</evidence>
<sequence length="398" mass="44618">MLKAPKQVTRMAPVCCIIPEHVLQNILEVGQAPQHVLDACQSTIDQTKELHNTRIEHKQSLLAEQERPTFEGIIPSYIFETIAREAAKKEQLTGAVRHLNRTVYDAQHTNRRDPPRNKIMIKEGGALISKEQDPSYDANECYIGFQKTYDFYFNFLNRDSIDGRGGGLNGFVHYSEGYQNAFWDGKQMIFGDGDGVIFNGFTDELDVIGHELTHGVVEYTSPLDYSFQSGALNESLADVFGIMIKQWGNDPANPQTAEQSDWLIGEGIWAKGVNGRALRDMKAPGTAYNDRRVGSDRQPGHWKNFQKLPLSEDQGGVHINSGIPNHAFYLASTLIGGYSWQTAGPIWYKALTCGKLRQNASFKEFAELTILNAGDHEDSIREAWKQVGYPFDGGRDEL</sequence>
<dbReference type="AlphaFoldDB" id="A0A9W9KNH0"/>
<dbReference type="CDD" id="cd09597">
    <property type="entry name" value="M4_TLP"/>
    <property type="match status" value="1"/>
</dbReference>
<dbReference type="GO" id="GO:0004222">
    <property type="term" value="F:metalloendopeptidase activity"/>
    <property type="evidence" value="ECO:0007669"/>
    <property type="project" value="InterPro"/>
</dbReference>
<evidence type="ECO:0000313" key="10">
    <source>
        <dbReference type="Proteomes" id="UP001149074"/>
    </source>
</evidence>
<evidence type="ECO:0000256" key="3">
    <source>
        <dbReference type="ARBA" id="ARBA00022723"/>
    </source>
</evidence>
<dbReference type="InterPro" id="IPR001570">
    <property type="entry name" value="Peptidase_M4_C_domain"/>
</dbReference>
<dbReference type="PRINTS" id="PR00730">
    <property type="entry name" value="THERMOLYSIN"/>
</dbReference>
<dbReference type="Pfam" id="PF01447">
    <property type="entry name" value="Peptidase_M4"/>
    <property type="match status" value="1"/>
</dbReference>
<dbReference type="InterPro" id="IPR023612">
    <property type="entry name" value="Peptidase_M4"/>
</dbReference>
<dbReference type="GO" id="GO:0046872">
    <property type="term" value="F:metal ion binding"/>
    <property type="evidence" value="ECO:0007669"/>
    <property type="project" value="UniProtKB-KW"/>
</dbReference>
<name>A0A9W9KNH0_9EURO</name>
<evidence type="ECO:0000256" key="4">
    <source>
        <dbReference type="ARBA" id="ARBA00022801"/>
    </source>
</evidence>
<dbReference type="Pfam" id="PF02868">
    <property type="entry name" value="Peptidase_M4_C"/>
    <property type="match status" value="1"/>
</dbReference>
<dbReference type="InterPro" id="IPR052759">
    <property type="entry name" value="Metalloprotease_M4"/>
</dbReference>
<evidence type="ECO:0000256" key="2">
    <source>
        <dbReference type="ARBA" id="ARBA00022670"/>
    </source>
</evidence>
<dbReference type="Gene3D" id="3.10.170.10">
    <property type="match status" value="1"/>
</dbReference>
<evidence type="ECO:0000256" key="1">
    <source>
        <dbReference type="ARBA" id="ARBA00009388"/>
    </source>
</evidence>
<accession>A0A9W9KNH0</accession>
<keyword evidence="6" id="KW-0482">Metalloprotease</keyword>
<evidence type="ECO:0000259" key="7">
    <source>
        <dbReference type="Pfam" id="PF01447"/>
    </source>
</evidence>
<dbReference type="SUPFAM" id="SSF55486">
    <property type="entry name" value="Metalloproteases ('zincins'), catalytic domain"/>
    <property type="match status" value="1"/>
</dbReference>
<dbReference type="InterPro" id="IPR027268">
    <property type="entry name" value="Peptidase_M4/M1_CTD_sf"/>
</dbReference>
<dbReference type="PANTHER" id="PTHR43579">
    <property type="match status" value="1"/>
</dbReference>
<proteinExistence type="inferred from homology"/>
<dbReference type="GO" id="GO:0006508">
    <property type="term" value="P:proteolysis"/>
    <property type="evidence" value="ECO:0007669"/>
    <property type="project" value="UniProtKB-KW"/>
</dbReference>
<comment type="similarity">
    <text evidence="1">Belongs to the peptidase M4 family.</text>
</comment>
<dbReference type="Gene3D" id="1.10.390.10">
    <property type="entry name" value="Neutral Protease Domain 2"/>
    <property type="match status" value="1"/>
</dbReference>
<evidence type="ECO:0000256" key="5">
    <source>
        <dbReference type="ARBA" id="ARBA00022833"/>
    </source>
</evidence>
<organism evidence="9 10">
    <name type="scientific">Penicillium argentinense</name>
    <dbReference type="NCBI Taxonomy" id="1131581"/>
    <lineage>
        <taxon>Eukaryota</taxon>
        <taxon>Fungi</taxon>
        <taxon>Dikarya</taxon>
        <taxon>Ascomycota</taxon>
        <taxon>Pezizomycotina</taxon>
        <taxon>Eurotiomycetes</taxon>
        <taxon>Eurotiomycetidae</taxon>
        <taxon>Eurotiales</taxon>
        <taxon>Aspergillaceae</taxon>
        <taxon>Penicillium</taxon>
    </lineage>
</organism>
<dbReference type="PANTHER" id="PTHR43579:SF1">
    <property type="entry name" value="NEUTRAL METALLOPROTEINASE"/>
    <property type="match status" value="1"/>
</dbReference>
<keyword evidence="3" id="KW-0479">Metal-binding</keyword>
<dbReference type="InterPro" id="IPR013856">
    <property type="entry name" value="Peptidase_M4_domain"/>
</dbReference>
<dbReference type="OrthoDB" id="5332336at2759"/>
<protein>
    <submittedName>
        <fullName evidence="9">Uncharacterized protein</fullName>
    </submittedName>
</protein>
<dbReference type="RefSeq" id="XP_056479750.1">
    <property type="nucleotide sequence ID" value="XM_056612526.1"/>
</dbReference>
<keyword evidence="2" id="KW-0645">Protease</keyword>
<feature type="domain" description="Peptidase M4" evidence="7">
    <location>
        <begin position="101"/>
        <end position="218"/>
    </location>
</feature>
<keyword evidence="4" id="KW-0378">Hydrolase</keyword>
<gene>
    <name evidence="9" type="ORF">N7532_000022</name>
</gene>
<keyword evidence="5" id="KW-0862">Zinc</keyword>
<evidence type="ECO:0000259" key="8">
    <source>
        <dbReference type="Pfam" id="PF02868"/>
    </source>
</evidence>
<feature type="domain" description="Peptidase M4 C-terminal" evidence="8">
    <location>
        <begin position="222"/>
        <end position="388"/>
    </location>
</feature>
<reference evidence="9" key="1">
    <citation type="submission" date="2022-11" db="EMBL/GenBank/DDBJ databases">
        <authorList>
            <person name="Petersen C."/>
        </authorList>
    </citation>
    <scope>NUCLEOTIDE SEQUENCE</scope>
    <source>
        <strain evidence="9">IBT 30761</strain>
    </source>
</reference>
<dbReference type="Proteomes" id="UP001149074">
    <property type="component" value="Unassembled WGS sequence"/>
</dbReference>
<reference evidence="9" key="2">
    <citation type="journal article" date="2023" name="IMA Fungus">
        <title>Comparative genomic study of the Penicillium genus elucidates a diverse pangenome and 15 lateral gene transfer events.</title>
        <authorList>
            <person name="Petersen C."/>
            <person name="Sorensen T."/>
            <person name="Nielsen M.R."/>
            <person name="Sondergaard T.E."/>
            <person name="Sorensen J.L."/>
            <person name="Fitzpatrick D.A."/>
            <person name="Frisvad J.C."/>
            <person name="Nielsen K.L."/>
        </authorList>
    </citation>
    <scope>NUCLEOTIDE SEQUENCE</scope>
    <source>
        <strain evidence="9">IBT 30761</strain>
    </source>
</reference>
<keyword evidence="10" id="KW-1185">Reference proteome</keyword>